<gene>
    <name evidence="1" type="ORF">UX20_C0029G0001</name>
</gene>
<dbReference type="EMBL" id="LCLH01000029">
    <property type="protein sequence ID" value="KKU13176.1"/>
    <property type="molecule type" value="Genomic_DNA"/>
</dbReference>
<protein>
    <submittedName>
        <fullName evidence="1">Uncharacterized protein</fullName>
    </submittedName>
</protein>
<comment type="caution">
    <text evidence="1">The sequence shown here is derived from an EMBL/GenBank/DDBJ whole genome shotgun (WGS) entry which is preliminary data.</text>
</comment>
<evidence type="ECO:0000313" key="1">
    <source>
        <dbReference type="EMBL" id="KKU13176.1"/>
    </source>
</evidence>
<reference evidence="1 2" key="1">
    <citation type="journal article" date="2015" name="Nature">
        <title>rRNA introns, odd ribosomes, and small enigmatic genomes across a large radiation of phyla.</title>
        <authorList>
            <person name="Brown C.T."/>
            <person name="Hug L.A."/>
            <person name="Thomas B.C."/>
            <person name="Sharon I."/>
            <person name="Castelle C.J."/>
            <person name="Singh A."/>
            <person name="Wilkins M.J."/>
            <person name="Williams K.H."/>
            <person name="Banfield J.F."/>
        </authorList>
    </citation>
    <scope>NUCLEOTIDE SEQUENCE [LARGE SCALE GENOMIC DNA]</scope>
</reference>
<evidence type="ECO:0000313" key="2">
    <source>
        <dbReference type="Proteomes" id="UP000034911"/>
    </source>
</evidence>
<dbReference type="SUPFAM" id="SSF111331">
    <property type="entry name" value="NAD kinase/diacylglycerol kinase-like"/>
    <property type="match status" value="1"/>
</dbReference>
<proteinExistence type="predicted"/>
<dbReference type="InterPro" id="IPR017438">
    <property type="entry name" value="ATP-NAD_kinase_N"/>
</dbReference>
<name>A0A0G1MXU2_9BACT</name>
<dbReference type="Gene3D" id="3.40.50.10330">
    <property type="entry name" value="Probable inorganic polyphosphate/atp-NAD kinase, domain 1"/>
    <property type="match status" value="1"/>
</dbReference>
<organism evidence="1 2">
    <name type="scientific">Candidatus Magasanikbacteria bacterium GW2011_GWC2_45_8</name>
    <dbReference type="NCBI Taxonomy" id="1619050"/>
    <lineage>
        <taxon>Bacteria</taxon>
        <taxon>Candidatus Magasanikiibacteriota</taxon>
    </lineage>
</organism>
<dbReference type="STRING" id="1619050.UX20_C0029G0001"/>
<sequence length="315" mass="35088">MKTTISSAKNPNVSVRTARRVAQSAARIVSARNEIASIRELVRTARPHLAEVANARNNAYLYLYDSFVRESPHKDVMRIVEKRFVDFGLSGKVIRITPFTNCRSLIEDELRYGVKTVVVVGNNETVAKVMSRAADLDVVFGLIAVGKKDNELAESLGIPLNEEACNTLAARKIELVDYGVINNQRFFLTSIHIQNARLRITCDNTFVVKADKENVELAVSNLLPSSVQGMTKGFLHPQDGKLEVIIRPQVSGVLSGLFNRRAYSKPSVFPFRRLLVSAARPFVMTADGRETQESSVEITVAPKKLKMIVGKERRF</sequence>
<dbReference type="Proteomes" id="UP000034911">
    <property type="component" value="Unassembled WGS sequence"/>
</dbReference>
<dbReference type="InterPro" id="IPR016064">
    <property type="entry name" value="NAD/diacylglycerol_kinase_sf"/>
</dbReference>
<dbReference type="AlphaFoldDB" id="A0A0G1MXU2"/>
<accession>A0A0G1MXU2</accession>